<dbReference type="GO" id="GO:0005634">
    <property type="term" value="C:nucleus"/>
    <property type="evidence" value="ECO:0007669"/>
    <property type="project" value="UniProtKB-SubCell"/>
</dbReference>
<dbReference type="GeneID" id="11533967"/>
<feature type="region of interest" description="Disordered" evidence="8">
    <location>
        <begin position="360"/>
        <end position="383"/>
    </location>
</feature>
<dbReference type="eggNOG" id="KOG1721">
    <property type="taxonomic scope" value="Eukaryota"/>
</dbReference>
<dbReference type="STRING" id="1071381.G8BRJ4"/>
<dbReference type="GO" id="GO:0001094">
    <property type="term" value="F:TFIID-class transcription factor complex binding"/>
    <property type="evidence" value="ECO:0007669"/>
    <property type="project" value="EnsemblFungi"/>
</dbReference>
<dbReference type="GO" id="GO:0003713">
    <property type="term" value="F:transcription coactivator activity"/>
    <property type="evidence" value="ECO:0007669"/>
    <property type="project" value="EnsemblFungi"/>
</dbReference>
<dbReference type="GO" id="GO:0000981">
    <property type="term" value="F:DNA-binding transcription factor activity, RNA polymerase II-specific"/>
    <property type="evidence" value="ECO:0007669"/>
    <property type="project" value="EnsemblFungi"/>
</dbReference>
<dbReference type="Gene3D" id="3.30.160.60">
    <property type="entry name" value="Classic Zinc Finger"/>
    <property type="match status" value="2"/>
</dbReference>
<dbReference type="Pfam" id="PF00096">
    <property type="entry name" value="zf-C2H2"/>
    <property type="match status" value="1"/>
</dbReference>
<dbReference type="PANTHER" id="PTHR40626">
    <property type="entry name" value="MIP31509P"/>
    <property type="match status" value="1"/>
</dbReference>
<reference evidence="10 11" key="1">
    <citation type="journal article" date="2011" name="Proc. Natl. Acad. Sci. U.S.A.">
        <title>Evolutionary erosion of yeast sex chromosomes by mating-type switching accidents.</title>
        <authorList>
            <person name="Gordon J.L."/>
            <person name="Armisen D."/>
            <person name="Proux-Wera E."/>
            <person name="Oheigeartaigh S.S."/>
            <person name="Byrne K.P."/>
            <person name="Wolfe K.H."/>
        </authorList>
    </citation>
    <scope>NUCLEOTIDE SEQUENCE [LARGE SCALE GENOMIC DNA]</scope>
    <source>
        <strain evidence="11">ATCC 24235 / CBS 4417 / NBRC 1672 / NRRL Y-8282 / UCD 70-5</strain>
    </source>
</reference>
<dbReference type="InterPro" id="IPR036236">
    <property type="entry name" value="Znf_C2H2_sf"/>
</dbReference>
<dbReference type="GO" id="GO:0007031">
    <property type="term" value="P:peroxisome organization"/>
    <property type="evidence" value="ECO:0007669"/>
    <property type="project" value="EnsemblFungi"/>
</dbReference>
<dbReference type="RefSeq" id="XP_003684804.1">
    <property type="nucleotide sequence ID" value="XM_003684756.1"/>
</dbReference>
<keyword evidence="6" id="KW-0539">Nucleus</keyword>
<dbReference type="SUPFAM" id="SSF57667">
    <property type="entry name" value="beta-beta-alpha zinc fingers"/>
    <property type="match status" value="1"/>
</dbReference>
<evidence type="ECO:0000256" key="8">
    <source>
        <dbReference type="SAM" id="MobiDB-lite"/>
    </source>
</evidence>
<evidence type="ECO:0000313" key="10">
    <source>
        <dbReference type="EMBL" id="CCE62370.1"/>
    </source>
</evidence>
<dbReference type="PROSITE" id="PS50157">
    <property type="entry name" value="ZINC_FINGER_C2H2_2"/>
    <property type="match status" value="2"/>
</dbReference>
<dbReference type="SMART" id="SM00355">
    <property type="entry name" value="ZnF_C2H2"/>
    <property type="match status" value="2"/>
</dbReference>
<dbReference type="GO" id="GO:0006325">
    <property type="term" value="P:chromatin organization"/>
    <property type="evidence" value="ECO:0007669"/>
    <property type="project" value="EnsemblFungi"/>
</dbReference>
<keyword evidence="11" id="KW-1185">Reference proteome</keyword>
<comment type="subcellular location">
    <subcellularLocation>
        <location evidence="1">Nucleus</location>
    </subcellularLocation>
</comment>
<evidence type="ECO:0000256" key="7">
    <source>
        <dbReference type="PROSITE-ProRule" id="PRU00042"/>
    </source>
</evidence>
<dbReference type="OrthoDB" id="10018191at2759"/>
<dbReference type="OMA" id="KIRCTLM"/>
<evidence type="ECO:0000256" key="2">
    <source>
        <dbReference type="ARBA" id="ARBA00022723"/>
    </source>
</evidence>
<dbReference type="Proteomes" id="UP000005666">
    <property type="component" value="Chromosome 3"/>
</dbReference>
<dbReference type="EMBL" id="HE612858">
    <property type="protein sequence ID" value="CCE62370.1"/>
    <property type="molecule type" value="Genomic_DNA"/>
</dbReference>
<keyword evidence="4 7" id="KW-0863">Zinc-finger</keyword>
<proteinExistence type="predicted"/>
<dbReference type="GO" id="GO:0061629">
    <property type="term" value="F:RNA polymerase II-specific DNA-binding transcription factor binding"/>
    <property type="evidence" value="ECO:0007669"/>
    <property type="project" value="EnsemblFungi"/>
</dbReference>
<evidence type="ECO:0000259" key="9">
    <source>
        <dbReference type="PROSITE" id="PS50157"/>
    </source>
</evidence>
<protein>
    <recommendedName>
        <fullName evidence="9">C2H2-type domain-containing protein</fullName>
    </recommendedName>
</protein>
<evidence type="ECO:0000256" key="5">
    <source>
        <dbReference type="ARBA" id="ARBA00022833"/>
    </source>
</evidence>
<dbReference type="GO" id="GO:0001093">
    <property type="term" value="F:TFIIB-class transcription factor binding"/>
    <property type="evidence" value="ECO:0007669"/>
    <property type="project" value="EnsemblFungi"/>
</dbReference>
<feature type="compositionally biased region" description="Low complexity" evidence="8">
    <location>
        <begin position="360"/>
        <end position="379"/>
    </location>
</feature>
<sequence>MTEVKDTIGSFSNNMNSKVNKKHKDLPDNLRLNGKTPSGKVRLFVCSICTRAFARQEHLTRHERSHTKEKPYCCGLCQRKFSRRDLLLRHAQKIHNGDYGDTVIITSNGTITLNNNERKIDDSLVDNLSIDLNLVSKNNKDTIIENLNGRDIKRRKRHMQVRQLKKNLLNDTSKNNRRSYNSIQNENTINGTSKFSFKRRSSFSAQSATEYVIPRNAEESNHKIDNVKFSTPEMLPINYFKQNISNISSDDSIEHLNLSLDPNMDNKTNNIKNTNNHNIGIIDISNIRRDENINSKLLSEKNDSIVTNPDINIRKDTIIKDNNYNSINFPLLDIDSSNPFSSKSELNLLDTIEWINGKYNSSTTNSSSNSSCEGTSMNSIQRNQNSIYDTEKSQETSTNEYSKDFTAINNYSSKKSLTQKYLTHYKNADNGNIIPTLFKHNESFLKKKNGLTNSKFDSINGSNTKLNWNKSNITPSSNISYLTNTTENKFEHDSMASTLTDKLSNINLNEKYVDLNIISDFTSDIPSIFGDYLQTEESKMNLTNYQLNNTQEFSINNGVTFQIGVEGDDMNNNNDQHINPNCNDNNNVNPPMLNGNYTFYGLDYVTISNITRASPPYIDNSDNGILINPDDVKLFTPELHKYCTEILDHYKNNYQKGNKSNISPMLVAKELVLPSCKELNNYLSSFMNNFAPHHSFIHPDILKLDKNQLKMYIHETSNDSNSKNYEKRDEYLYYANLVCLPLFMATCGSFFRPGCKPKNIELYEISRRILHVYLERRKQFQSTEEEEISETSNFPETNAKPHNLWLIQSLILSVVFALFEDQNIKRDDSMIKRQITAVCSIVRKNIIPKINVGYDCNMSNNGDSNSFKFKNQLEYIIFESSIRCVLMVYNFCNHLKIFYHMDSSMFLNEADIENIVIPDREDKWLFSSFLNNSAAVGLGNDFNKLNGDAKRSSTLLKQYYCNFHKFYGTFAFNNIGIHQIPDVLIKTMLYYEFNSYAYSNFHLFLHKIDTKKLEKNFEQNYECYIKTLGNNFIENDSYAKFQVSSILQHDGLALRNSLMVINLFNKVDRSFCSKIWKSNVYDIFEKFLSSKSTNLLTNGSYNTLTDFLVALNFSIKNITKLFKVRENATIIDIDKKIISLFSLQSYYYDFLVIIKFIIDFEYSPNFKLLCIYTELKKLADKLLIPKFYSLFPEYFVNCPDVISTFVEMDGKIKSDINHHYLQINSDKIEKIINNILVYAFNDSSFLIMSEPSTNEFLFNNSQPPYYPFASSSSSNIINSNIENVTKERIGSPDPTPTKSAIDLLISQQKGETGNTAIKKNRQDFYERYKLSLKYVVISKCFFEFISRNYIYCHFIENMIEDIKRIEENLELYNSK</sequence>
<dbReference type="HOGENOM" id="CLU_006588_0_0_1"/>
<keyword evidence="3" id="KW-0677">Repeat</keyword>
<dbReference type="GO" id="GO:1900064">
    <property type="term" value="P:positive regulation of peroxisome organization"/>
    <property type="evidence" value="ECO:0007669"/>
    <property type="project" value="EnsemblFungi"/>
</dbReference>
<dbReference type="GO" id="GO:0071361">
    <property type="term" value="P:cellular response to ethanol"/>
    <property type="evidence" value="ECO:0007669"/>
    <property type="project" value="EnsemblFungi"/>
</dbReference>
<name>G8BRJ4_TETPH</name>
<dbReference type="GO" id="GO:0008270">
    <property type="term" value="F:zinc ion binding"/>
    <property type="evidence" value="ECO:0007669"/>
    <property type="project" value="UniProtKB-KW"/>
</dbReference>
<dbReference type="GO" id="GO:0000978">
    <property type="term" value="F:RNA polymerase II cis-regulatory region sequence-specific DNA binding"/>
    <property type="evidence" value="ECO:0007669"/>
    <property type="project" value="EnsemblFungi"/>
</dbReference>
<dbReference type="KEGG" id="tpf:TPHA_0C02160"/>
<keyword evidence="5" id="KW-0862">Zinc</keyword>
<feature type="domain" description="C2H2-type" evidence="9">
    <location>
        <begin position="44"/>
        <end position="71"/>
    </location>
</feature>
<dbReference type="GO" id="GO:0000785">
    <property type="term" value="C:chromatin"/>
    <property type="evidence" value="ECO:0007669"/>
    <property type="project" value="TreeGrafter"/>
</dbReference>
<evidence type="ECO:0000256" key="1">
    <source>
        <dbReference type="ARBA" id="ARBA00004123"/>
    </source>
</evidence>
<dbReference type="FunFam" id="3.30.160.60:FF:002343">
    <property type="entry name" value="Zinc finger protein 33A"/>
    <property type="match status" value="1"/>
</dbReference>
<feature type="compositionally biased region" description="Polar residues" evidence="8">
    <location>
        <begin position="9"/>
        <end position="18"/>
    </location>
</feature>
<organism evidence="10 11">
    <name type="scientific">Tetrapisispora phaffii (strain ATCC 24235 / CBS 4417 / NBRC 1672 / NRRL Y-8282 / UCD 70-5)</name>
    <name type="common">Yeast</name>
    <name type="synonym">Fabospora phaffii</name>
    <dbReference type="NCBI Taxonomy" id="1071381"/>
    <lineage>
        <taxon>Eukaryota</taxon>
        <taxon>Fungi</taxon>
        <taxon>Dikarya</taxon>
        <taxon>Ascomycota</taxon>
        <taxon>Saccharomycotina</taxon>
        <taxon>Saccharomycetes</taxon>
        <taxon>Saccharomycetales</taxon>
        <taxon>Saccharomycetaceae</taxon>
        <taxon>Tetrapisispora</taxon>
    </lineage>
</organism>
<evidence type="ECO:0000256" key="4">
    <source>
        <dbReference type="ARBA" id="ARBA00022771"/>
    </source>
</evidence>
<feature type="region of interest" description="Disordered" evidence="8">
    <location>
        <begin position="1"/>
        <end position="33"/>
    </location>
</feature>
<dbReference type="InterPro" id="IPR013087">
    <property type="entry name" value="Znf_C2H2_type"/>
</dbReference>
<dbReference type="PANTHER" id="PTHR40626:SF28">
    <property type="entry name" value="REGULATORY PROTEIN ADR1"/>
    <property type="match status" value="1"/>
</dbReference>
<evidence type="ECO:0000256" key="6">
    <source>
        <dbReference type="ARBA" id="ARBA00023242"/>
    </source>
</evidence>
<dbReference type="GO" id="GO:0045944">
    <property type="term" value="P:positive regulation of transcription by RNA polymerase II"/>
    <property type="evidence" value="ECO:0007669"/>
    <property type="project" value="EnsemblFungi"/>
</dbReference>
<gene>
    <name evidence="10" type="primary">TPHA0C02160</name>
    <name evidence="10" type="ordered locus">TPHA_0C02160</name>
</gene>
<feature type="domain" description="C2H2-type" evidence="9">
    <location>
        <begin position="72"/>
        <end position="100"/>
    </location>
</feature>
<evidence type="ECO:0000313" key="11">
    <source>
        <dbReference type="Proteomes" id="UP000005666"/>
    </source>
</evidence>
<dbReference type="PROSITE" id="PS00028">
    <property type="entry name" value="ZINC_FINGER_C2H2_1"/>
    <property type="match status" value="2"/>
</dbReference>
<evidence type="ECO:0000256" key="3">
    <source>
        <dbReference type="ARBA" id="ARBA00022737"/>
    </source>
</evidence>
<dbReference type="GO" id="GO:0032000">
    <property type="term" value="P:positive regulation of fatty acid beta-oxidation"/>
    <property type="evidence" value="ECO:0007669"/>
    <property type="project" value="EnsemblFungi"/>
</dbReference>
<accession>G8BRJ4</accession>
<keyword evidence="2" id="KW-0479">Metal-binding</keyword>
<dbReference type="InterPro" id="IPR051059">
    <property type="entry name" value="VerF-like"/>
</dbReference>